<dbReference type="EMBL" id="FOOK01000020">
    <property type="protein sequence ID" value="SFG19052.1"/>
    <property type="molecule type" value="Genomic_DNA"/>
</dbReference>
<reference evidence="1 2" key="1">
    <citation type="submission" date="2016-10" db="EMBL/GenBank/DDBJ databases">
        <authorList>
            <person name="de Groot N.N."/>
        </authorList>
    </citation>
    <scope>NUCLEOTIDE SEQUENCE [LARGE SCALE GENOMIC DNA]</scope>
    <source>
        <strain evidence="1 2">DSM 44945</strain>
    </source>
</reference>
<organism evidence="1 2">
    <name type="scientific">Planifilum fulgidum</name>
    <dbReference type="NCBI Taxonomy" id="201973"/>
    <lineage>
        <taxon>Bacteria</taxon>
        <taxon>Bacillati</taxon>
        <taxon>Bacillota</taxon>
        <taxon>Bacilli</taxon>
        <taxon>Bacillales</taxon>
        <taxon>Thermoactinomycetaceae</taxon>
        <taxon>Planifilum</taxon>
    </lineage>
</organism>
<dbReference type="AlphaFoldDB" id="A0A1I2PSD7"/>
<proteinExistence type="predicted"/>
<evidence type="ECO:0000313" key="1">
    <source>
        <dbReference type="EMBL" id="SFG19052.1"/>
    </source>
</evidence>
<protein>
    <submittedName>
        <fullName evidence="1">Uncharacterized protein</fullName>
    </submittedName>
</protein>
<gene>
    <name evidence="1" type="ORF">SAMN04488025_1203</name>
</gene>
<keyword evidence="2" id="KW-1185">Reference proteome</keyword>
<accession>A0A1I2PSD7</accession>
<sequence>MVRKVLVVANILFCFSFPLRIRMAFSVKVQRKTAEPKSETSG</sequence>
<dbReference type="Proteomes" id="UP000198661">
    <property type="component" value="Unassembled WGS sequence"/>
</dbReference>
<name>A0A1I2PSD7_9BACL</name>
<evidence type="ECO:0000313" key="2">
    <source>
        <dbReference type="Proteomes" id="UP000198661"/>
    </source>
</evidence>